<dbReference type="EMBL" id="MU865923">
    <property type="protein sequence ID" value="KAK4452745.1"/>
    <property type="molecule type" value="Genomic_DNA"/>
</dbReference>
<feature type="compositionally biased region" description="Low complexity" evidence="1">
    <location>
        <begin position="7"/>
        <end position="18"/>
    </location>
</feature>
<dbReference type="AlphaFoldDB" id="A0AAV9GYG9"/>
<dbReference type="InterPro" id="IPR051678">
    <property type="entry name" value="AGP_Transferase"/>
</dbReference>
<feature type="region of interest" description="Disordered" evidence="1">
    <location>
        <begin position="333"/>
        <end position="369"/>
    </location>
</feature>
<accession>A0AAV9GYG9</accession>
<gene>
    <name evidence="3" type="ORF">QBC34DRAFT_492246</name>
</gene>
<reference evidence="3" key="1">
    <citation type="journal article" date="2023" name="Mol. Phylogenet. Evol.">
        <title>Genome-scale phylogeny and comparative genomics of the fungal order Sordariales.</title>
        <authorList>
            <person name="Hensen N."/>
            <person name="Bonometti L."/>
            <person name="Westerberg I."/>
            <person name="Brannstrom I.O."/>
            <person name="Guillou S."/>
            <person name="Cros-Aarteil S."/>
            <person name="Calhoun S."/>
            <person name="Haridas S."/>
            <person name="Kuo A."/>
            <person name="Mondo S."/>
            <person name="Pangilinan J."/>
            <person name="Riley R."/>
            <person name="LaButti K."/>
            <person name="Andreopoulos B."/>
            <person name="Lipzen A."/>
            <person name="Chen C."/>
            <person name="Yan M."/>
            <person name="Daum C."/>
            <person name="Ng V."/>
            <person name="Clum A."/>
            <person name="Steindorff A."/>
            <person name="Ohm R.A."/>
            <person name="Martin F."/>
            <person name="Silar P."/>
            <person name="Natvig D.O."/>
            <person name="Lalanne C."/>
            <person name="Gautier V."/>
            <person name="Ament-Velasquez S.L."/>
            <person name="Kruys A."/>
            <person name="Hutchinson M.I."/>
            <person name="Powell A.J."/>
            <person name="Barry K."/>
            <person name="Miller A.N."/>
            <person name="Grigoriev I.V."/>
            <person name="Debuchy R."/>
            <person name="Gladieux P."/>
            <person name="Hiltunen Thoren M."/>
            <person name="Johannesson H."/>
        </authorList>
    </citation>
    <scope>NUCLEOTIDE SEQUENCE</scope>
    <source>
        <strain evidence="3">PSN243</strain>
    </source>
</reference>
<feature type="compositionally biased region" description="Basic and acidic residues" evidence="1">
    <location>
        <begin position="360"/>
        <end position="369"/>
    </location>
</feature>
<feature type="compositionally biased region" description="Low complexity" evidence="1">
    <location>
        <begin position="333"/>
        <end position="347"/>
    </location>
</feature>
<protein>
    <recommendedName>
        <fullName evidence="2">Aminoglycoside phosphotransferase domain-containing protein</fullName>
    </recommendedName>
</protein>
<dbReference type="InterPro" id="IPR002575">
    <property type="entry name" value="Aminoglycoside_PTrfase"/>
</dbReference>
<comment type="caution">
    <text evidence="3">The sequence shown here is derived from an EMBL/GenBank/DDBJ whole genome shotgun (WGS) entry which is preliminary data.</text>
</comment>
<evidence type="ECO:0000313" key="3">
    <source>
        <dbReference type="EMBL" id="KAK4452745.1"/>
    </source>
</evidence>
<evidence type="ECO:0000259" key="2">
    <source>
        <dbReference type="Pfam" id="PF01636"/>
    </source>
</evidence>
<keyword evidence="4" id="KW-1185">Reference proteome</keyword>
<dbReference type="Proteomes" id="UP001321760">
    <property type="component" value="Unassembled WGS sequence"/>
</dbReference>
<evidence type="ECO:0000256" key="1">
    <source>
        <dbReference type="SAM" id="MobiDB-lite"/>
    </source>
</evidence>
<reference evidence="3" key="2">
    <citation type="submission" date="2023-05" db="EMBL/GenBank/DDBJ databases">
        <authorList>
            <consortium name="Lawrence Berkeley National Laboratory"/>
            <person name="Steindorff A."/>
            <person name="Hensen N."/>
            <person name="Bonometti L."/>
            <person name="Westerberg I."/>
            <person name="Brannstrom I.O."/>
            <person name="Guillou S."/>
            <person name="Cros-Aarteil S."/>
            <person name="Calhoun S."/>
            <person name="Haridas S."/>
            <person name="Kuo A."/>
            <person name="Mondo S."/>
            <person name="Pangilinan J."/>
            <person name="Riley R."/>
            <person name="Labutti K."/>
            <person name="Andreopoulos B."/>
            <person name="Lipzen A."/>
            <person name="Chen C."/>
            <person name="Yanf M."/>
            <person name="Daum C."/>
            <person name="Ng V."/>
            <person name="Clum A."/>
            <person name="Ohm R."/>
            <person name="Martin F."/>
            <person name="Silar P."/>
            <person name="Natvig D."/>
            <person name="Lalanne C."/>
            <person name="Gautier V."/>
            <person name="Ament-Velasquez S.L."/>
            <person name="Kruys A."/>
            <person name="Hutchinson M.I."/>
            <person name="Powell A.J."/>
            <person name="Barry K."/>
            <person name="Miller A.N."/>
            <person name="Grigoriev I.V."/>
            <person name="Debuchy R."/>
            <person name="Gladieux P."/>
            <person name="Thoren M.H."/>
            <person name="Johannesson H."/>
        </authorList>
    </citation>
    <scope>NUCLEOTIDE SEQUENCE</scope>
    <source>
        <strain evidence="3">PSN243</strain>
    </source>
</reference>
<dbReference type="Pfam" id="PF01636">
    <property type="entry name" value="APH"/>
    <property type="match status" value="1"/>
</dbReference>
<organism evidence="3 4">
    <name type="scientific">Podospora aff. communis PSN243</name>
    <dbReference type="NCBI Taxonomy" id="3040156"/>
    <lineage>
        <taxon>Eukaryota</taxon>
        <taxon>Fungi</taxon>
        <taxon>Dikarya</taxon>
        <taxon>Ascomycota</taxon>
        <taxon>Pezizomycotina</taxon>
        <taxon>Sordariomycetes</taxon>
        <taxon>Sordariomycetidae</taxon>
        <taxon>Sordariales</taxon>
        <taxon>Podosporaceae</taxon>
        <taxon>Podospora</taxon>
    </lineage>
</organism>
<feature type="region of interest" description="Disordered" evidence="1">
    <location>
        <begin position="1"/>
        <end position="24"/>
    </location>
</feature>
<name>A0AAV9GYG9_9PEZI</name>
<proteinExistence type="predicted"/>
<dbReference type="PANTHER" id="PTHR21310:SF56">
    <property type="entry name" value="AMINOGLYCOSIDE PHOSPHOTRANSFERASE DOMAIN-CONTAINING PROTEIN"/>
    <property type="match status" value="1"/>
</dbReference>
<dbReference type="InterPro" id="IPR011009">
    <property type="entry name" value="Kinase-like_dom_sf"/>
</dbReference>
<sequence length="446" mass="50126">MSDYRESSSSSSVSTTSTEENDRESFPIFQGTVHAYAHRLLWPDADPAAIVVDSLRGGAYNRIFVATRYPNDGTEPIAHLIRIPRDDTAYLNDGNLELDKDIAVLEFVQQWLPDIPAPRVVRYDLSHGNEFSYKHMVQTFLPGEVIANIYGDIDHKTRCQIAIEVGNVYRQLLSAQSRIPGVPILPAGVGHLRIAPYPDADPRAAISYPDACSTATPTTTPLELITSLFDKRHDDAIERLQPRDPILKSINERHFSVVTMARDMDAAGIFKDVPYSFFHTDLFPRNLLAVVKPKPGHPVLTGVIDWDSARFFPAFMAAKPPIWLWRWAAYASTDSDSDPDSGSASSARYRLDDDDDSDDEAKAGDVPASERDREIKALFEQAAGETYMRYAYGREYWIARKLFTFAYEDRYKTFEPAVAAWEDYKAEKALNGAVGKEKEEETVDVE</sequence>
<dbReference type="PANTHER" id="PTHR21310">
    <property type="entry name" value="AMINOGLYCOSIDE PHOSPHOTRANSFERASE-RELATED-RELATED"/>
    <property type="match status" value="1"/>
</dbReference>
<evidence type="ECO:0000313" key="4">
    <source>
        <dbReference type="Proteomes" id="UP001321760"/>
    </source>
</evidence>
<dbReference type="SUPFAM" id="SSF56112">
    <property type="entry name" value="Protein kinase-like (PK-like)"/>
    <property type="match status" value="1"/>
</dbReference>
<feature type="domain" description="Aminoglycoside phosphotransferase" evidence="2">
    <location>
        <begin position="98"/>
        <end position="311"/>
    </location>
</feature>